<dbReference type="CDD" id="cd05483">
    <property type="entry name" value="retropepsin_like_bacteria"/>
    <property type="match status" value="1"/>
</dbReference>
<evidence type="ECO:0000313" key="2">
    <source>
        <dbReference type="EMBL" id="MFC5439679.1"/>
    </source>
</evidence>
<organism evidence="2 3">
    <name type="scientific">Rhodanobacter ginsenosidimutans</name>
    <dbReference type="NCBI Taxonomy" id="490571"/>
    <lineage>
        <taxon>Bacteria</taxon>
        <taxon>Pseudomonadati</taxon>
        <taxon>Pseudomonadota</taxon>
        <taxon>Gammaproteobacteria</taxon>
        <taxon>Lysobacterales</taxon>
        <taxon>Rhodanobacteraceae</taxon>
        <taxon>Rhodanobacter</taxon>
    </lineage>
</organism>
<keyword evidence="1" id="KW-0732">Signal</keyword>
<keyword evidence="3" id="KW-1185">Reference proteome</keyword>
<dbReference type="GO" id="GO:0016787">
    <property type="term" value="F:hydrolase activity"/>
    <property type="evidence" value="ECO:0007669"/>
    <property type="project" value="UniProtKB-KW"/>
</dbReference>
<sequence>MSRRGLFLSILAVPGLAMAQQTLPFHLHDNLVSVQATINGKTVNAVLDSGSGAMIVSKSLATELGLQLGHSPLQASGGGTGNQSLFPVKLKNVEFDALALHDVPGYAIDLGSISSSSGLRIDALLGYPFFENHVVRVNYAESTVSIYPENDPPGCPNPISFELIHNVPVVTATVKSQATSAPETVHLVIDLGSRNHNYLGTAFLQSNAGKALYTNGHKQAVGEGTGGRAMGVVSEFAELSVGTQHFHNVKFALTEQVKAFNLEQVDGSLGVPLWAGGIITFNYPKQQICIQAPRKSS</sequence>
<evidence type="ECO:0000313" key="3">
    <source>
        <dbReference type="Proteomes" id="UP001596018"/>
    </source>
</evidence>
<feature type="signal peptide" evidence="1">
    <location>
        <begin position="1"/>
        <end position="19"/>
    </location>
</feature>
<dbReference type="Pfam" id="PF13650">
    <property type="entry name" value="Asp_protease_2"/>
    <property type="match status" value="1"/>
</dbReference>
<dbReference type="EC" id="3.4.23.-" evidence="2"/>
<name>A0ABW0JU66_9GAMM</name>
<feature type="chain" id="PRO_5046439028" evidence="1">
    <location>
        <begin position="20"/>
        <end position="297"/>
    </location>
</feature>
<dbReference type="Gene3D" id="2.40.70.10">
    <property type="entry name" value="Acid Proteases"/>
    <property type="match status" value="1"/>
</dbReference>
<keyword evidence="2" id="KW-0378">Hydrolase</keyword>
<comment type="caution">
    <text evidence="2">The sequence shown here is derived from an EMBL/GenBank/DDBJ whole genome shotgun (WGS) entry which is preliminary data.</text>
</comment>
<reference evidence="3" key="1">
    <citation type="journal article" date="2019" name="Int. J. Syst. Evol. Microbiol.">
        <title>The Global Catalogue of Microorganisms (GCM) 10K type strain sequencing project: providing services to taxonomists for standard genome sequencing and annotation.</title>
        <authorList>
            <consortium name="The Broad Institute Genomics Platform"/>
            <consortium name="The Broad Institute Genome Sequencing Center for Infectious Disease"/>
            <person name="Wu L."/>
            <person name="Ma J."/>
        </authorList>
    </citation>
    <scope>NUCLEOTIDE SEQUENCE [LARGE SCALE GENOMIC DNA]</scope>
    <source>
        <strain evidence="3">KACC 12822</strain>
    </source>
</reference>
<dbReference type="Proteomes" id="UP001596018">
    <property type="component" value="Unassembled WGS sequence"/>
</dbReference>
<proteinExistence type="predicted"/>
<accession>A0ABW0JU66</accession>
<dbReference type="InterPro" id="IPR021109">
    <property type="entry name" value="Peptidase_aspartic_dom_sf"/>
</dbReference>
<dbReference type="EMBL" id="JBHSMM010000001">
    <property type="protein sequence ID" value="MFC5439679.1"/>
    <property type="molecule type" value="Genomic_DNA"/>
</dbReference>
<dbReference type="SUPFAM" id="SSF50630">
    <property type="entry name" value="Acid proteases"/>
    <property type="match status" value="1"/>
</dbReference>
<gene>
    <name evidence="2" type="ORF">ACFPK0_06605</name>
</gene>
<evidence type="ECO:0000256" key="1">
    <source>
        <dbReference type="SAM" id="SignalP"/>
    </source>
</evidence>
<dbReference type="RefSeq" id="WP_377339242.1">
    <property type="nucleotide sequence ID" value="NZ_JALBWS010000014.1"/>
</dbReference>
<dbReference type="InterPro" id="IPR034122">
    <property type="entry name" value="Retropepsin-like_bacterial"/>
</dbReference>
<protein>
    <submittedName>
        <fullName evidence="2">Retropepsin-like aspartic protease</fullName>
        <ecNumber evidence="2">3.4.23.-</ecNumber>
    </submittedName>
</protein>